<evidence type="ECO:0000256" key="9">
    <source>
        <dbReference type="ARBA" id="ARBA00047340"/>
    </source>
</evidence>
<dbReference type="EMBL" id="DMBR01000282">
    <property type="protein sequence ID" value="HAE94735.1"/>
    <property type="molecule type" value="Genomic_DNA"/>
</dbReference>
<dbReference type="EMBL" id="AWFH01000045">
    <property type="protein sequence ID" value="KCZ59243.1"/>
    <property type="molecule type" value="Genomic_DNA"/>
</dbReference>
<dbReference type="SUPFAM" id="SSF52733">
    <property type="entry name" value="Nicotinate mononucleotide:5,6-dimethylbenzimidazole phosphoribosyltransferase (CobT)"/>
    <property type="match status" value="1"/>
</dbReference>
<dbReference type="Pfam" id="PF02277">
    <property type="entry name" value="DBI_PRT"/>
    <property type="match status" value="1"/>
</dbReference>
<keyword evidence="6 10" id="KW-0328">Glycosyltransferase</keyword>
<dbReference type="AlphaFoldDB" id="A0A059DY54"/>
<name>A0A059DY54_9PROT</name>
<dbReference type="PATRIC" id="fig|1280948.3.peg.2748"/>
<keyword evidence="13" id="KW-1185">Reference proteome</keyword>
<comment type="pathway">
    <text evidence="1">Nucleoside biosynthesis; alpha-ribazole biosynthesis; alpha-ribazole from 5,6-dimethylbenzimidazole: step 1/2.</text>
</comment>
<reference evidence="14 15" key="2">
    <citation type="journal article" date="2018" name="Nat. Biotechnol.">
        <title>A standardized bacterial taxonomy based on genome phylogeny substantially revises the tree of life.</title>
        <authorList>
            <person name="Parks D.H."/>
            <person name="Chuvochina M."/>
            <person name="Waite D.W."/>
            <person name="Rinke C."/>
            <person name="Skarshewski A."/>
            <person name="Chaumeil P.A."/>
            <person name="Hugenholtz P."/>
        </authorList>
    </citation>
    <scope>NUCLEOTIDE SEQUENCE [LARGE SCALE GENOMIC DNA]</scope>
    <source>
        <strain evidence="11">UBA10378</strain>
        <strain evidence="10">UBA8557</strain>
    </source>
</reference>
<comment type="caution">
    <text evidence="12">The sequence shown here is derived from an EMBL/GenBank/DDBJ whole genome shotgun (WGS) entry which is preliminary data.</text>
</comment>
<evidence type="ECO:0000256" key="4">
    <source>
        <dbReference type="ARBA" id="ARBA00015486"/>
    </source>
</evidence>
<evidence type="ECO:0000256" key="1">
    <source>
        <dbReference type="ARBA" id="ARBA00005049"/>
    </source>
</evidence>
<dbReference type="EC" id="2.4.2.21" evidence="3"/>
<dbReference type="Proteomes" id="UP000024547">
    <property type="component" value="Unassembled WGS sequence"/>
</dbReference>
<dbReference type="GO" id="GO:0008939">
    <property type="term" value="F:nicotinate-nucleotide-dimethylbenzimidazole phosphoribosyltransferase activity"/>
    <property type="evidence" value="ECO:0007669"/>
    <property type="project" value="UniProtKB-EC"/>
</dbReference>
<dbReference type="OrthoDB" id="9781491at2"/>
<evidence type="ECO:0000313" key="10">
    <source>
        <dbReference type="EMBL" id="HAE94735.1"/>
    </source>
</evidence>
<evidence type="ECO:0000256" key="5">
    <source>
        <dbReference type="ARBA" id="ARBA00022573"/>
    </source>
</evidence>
<evidence type="ECO:0000256" key="6">
    <source>
        <dbReference type="ARBA" id="ARBA00022676"/>
    </source>
</evidence>
<accession>A0A059DY54</accession>
<dbReference type="GeneID" id="92500689"/>
<dbReference type="Proteomes" id="UP000263957">
    <property type="component" value="Unassembled WGS sequence"/>
</dbReference>
<evidence type="ECO:0000313" key="15">
    <source>
        <dbReference type="Proteomes" id="UP000263957"/>
    </source>
</evidence>
<evidence type="ECO:0000313" key="14">
    <source>
        <dbReference type="Proteomes" id="UP000259173"/>
    </source>
</evidence>
<dbReference type="InterPro" id="IPR023195">
    <property type="entry name" value="Nict_dMeBzImd_PRibTrfase_N"/>
</dbReference>
<proteinExistence type="inferred from homology"/>
<organism evidence="12 13">
    <name type="scientific">Hyphomonas atlantica</name>
    <dbReference type="NCBI Taxonomy" id="1280948"/>
    <lineage>
        <taxon>Bacteria</taxon>
        <taxon>Pseudomonadati</taxon>
        <taxon>Pseudomonadota</taxon>
        <taxon>Alphaproteobacteria</taxon>
        <taxon>Hyphomonadales</taxon>
        <taxon>Hyphomonadaceae</taxon>
        <taxon>Hyphomonas</taxon>
    </lineage>
</organism>
<dbReference type="PANTHER" id="PTHR43463">
    <property type="entry name" value="NICOTINATE-NUCLEOTIDE--DIMETHYLBENZIMIDAZOLE PHOSPHORIBOSYLTRANSFERASE"/>
    <property type="match status" value="1"/>
</dbReference>
<evidence type="ECO:0000256" key="3">
    <source>
        <dbReference type="ARBA" id="ARBA00011991"/>
    </source>
</evidence>
<dbReference type="CDD" id="cd02439">
    <property type="entry name" value="DMB-PRT_CobT"/>
    <property type="match status" value="1"/>
</dbReference>
<dbReference type="RefSeq" id="WP_035553824.1">
    <property type="nucleotide sequence ID" value="NZ_AWFH01000045.1"/>
</dbReference>
<evidence type="ECO:0000256" key="8">
    <source>
        <dbReference type="ARBA" id="ARBA00030686"/>
    </source>
</evidence>
<evidence type="ECO:0000256" key="2">
    <source>
        <dbReference type="ARBA" id="ARBA00007110"/>
    </source>
</evidence>
<keyword evidence="7 10" id="KW-0808">Transferase</keyword>
<evidence type="ECO:0000313" key="11">
    <source>
        <dbReference type="EMBL" id="HBQ48412.1"/>
    </source>
</evidence>
<dbReference type="GO" id="GO:0009236">
    <property type="term" value="P:cobalamin biosynthetic process"/>
    <property type="evidence" value="ECO:0007669"/>
    <property type="project" value="UniProtKB-KW"/>
</dbReference>
<dbReference type="PANTHER" id="PTHR43463:SF1">
    <property type="entry name" value="NICOTINATE-NUCLEOTIDE--DIMETHYLBENZIMIDAZOLE PHOSPHORIBOSYLTRANSFERASE"/>
    <property type="match status" value="1"/>
</dbReference>
<dbReference type="Gene3D" id="3.40.50.10210">
    <property type="match status" value="1"/>
</dbReference>
<evidence type="ECO:0000256" key="7">
    <source>
        <dbReference type="ARBA" id="ARBA00022679"/>
    </source>
</evidence>
<protein>
    <recommendedName>
        <fullName evidence="4">Nicotinate-nucleotide--dimethylbenzimidazole phosphoribosyltransferase</fullName>
        <ecNumber evidence="3">2.4.2.21</ecNumber>
    </recommendedName>
    <alternativeName>
        <fullName evidence="8">N(1)-alpha-phosphoribosyltransferase</fullName>
    </alternativeName>
</protein>
<dbReference type="Proteomes" id="UP000259173">
    <property type="component" value="Unassembled WGS sequence"/>
</dbReference>
<dbReference type="eggNOG" id="COG2038">
    <property type="taxonomic scope" value="Bacteria"/>
</dbReference>
<dbReference type="EMBL" id="DOGS01000118">
    <property type="protein sequence ID" value="HBQ48412.1"/>
    <property type="molecule type" value="Genomic_DNA"/>
</dbReference>
<dbReference type="UniPathway" id="UPA00061">
    <property type="reaction ID" value="UER00516"/>
</dbReference>
<evidence type="ECO:0000313" key="12">
    <source>
        <dbReference type="EMBL" id="KCZ59243.1"/>
    </source>
</evidence>
<dbReference type="InterPro" id="IPR036087">
    <property type="entry name" value="Nict_dMeBzImd_PRibTrfase_sf"/>
</dbReference>
<evidence type="ECO:0000313" key="13">
    <source>
        <dbReference type="Proteomes" id="UP000024547"/>
    </source>
</evidence>
<keyword evidence="5" id="KW-0169">Cobalamin biosynthesis</keyword>
<gene>
    <name evidence="10" type="ORF">DCG65_09250</name>
    <name evidence="11" type="ORF">DD728_05930</name>
    <name evidence="12" type="ORF">HY36_08165</name>
</gene>
<dbReference type="STRING" id="1280948.HY36_08165"/>
<reference evidence="12 13" key="1">
    <citation type="journal article" date="2014" name="Antonie Van Leeuwenhoek">
        <title>Hyphomonas beringensis sp. nov. and Hyphomonas chukchiensis sp. nov., isolated from surface seawater of the Bering Sea and Chukchi Sea.</title>
        <authorList>
            <person name="Li C."/>
            <person name="Lai Q."/>
            <person name="Li G."/>
            <person name="Dong C."/>
            <person name="Wang J."/>
            <person name="Liao Y."/>
            <person name="Shao Z."/>
        </authorList>
    </citation>
    <scope>NUCLEOTIDE SEQUENCE [LARGE SCALE GENOMIC DNA]</scope>
    <source>
        <strain evidence="12 13">22II1-22F38</strain>
    </source>
</reference>
<comment type="catalytic activity">
    <reaction evidence="9">
        <text>5,6-dimethylbenzimidazole + nicotinate beta-D-ribonucleotide = alpha-ribazole 5'-phosphate + nicotinate + H(+)</text>
        <dbReference type="Rhea" id="RHEA:11196"/>
        <dbReference type="ChEBI" id="CHEBI:15378"/>
        <dbReference type="ChEBI" id="CHEBI:15890"/>
        <dbReference type="ChEBI" id="CHEBI:32544"/>
        <dbReference type="ChEBI" id="CHEBI:57502"/>
        <dbReference type="ChEBI" id="CHEBI:57918"/>
        <dbReference type="EC" id="2.4.2.21"/>
    </reaction>
</comment>
<comment type="similarity">
    <text evidence="2">Belongs to the CobT family.</text>
</comment>
<dbReference type="InterPro" id="IPR003200">
    <property type="entry name" value="Nict_dMeBzImd_PRibTrfase"/>
</dbReference>
<sequence length="336" mass="34961">MSESTQEISPLEDARSLIRNAPEPDAAPAQKVRDALLGMGREGDFGRLGEAAAWLAKWQGRFPPRIEKPFLAVFASSHGLASEGVSLSSPDDTRAHVDALREGKAPLSAIATQSGANIRVYDLAIDKPTQSIAESPAMSERECAATIAYGFETAEDKPDLLALAVSGAGVGTAAAAVACALYGGAPDYWVRPSNQTTAELVERRVDVVARALALHRGHLSDPLQALRHVGGRELAACVGAIIAARHQGIPVVLDGFATTIAAAVVHAIEPKAISHCIASHVTRRPAHEAAMERLGLQPLLQLEFQTGGGLGSATAIGLLKTACAPFIAEPEGASAT</sequence>
<dbReference type="Gene3D" id="1.10.1610.10">
    <property type="match status" value="1"/>
</dbReference>